<dbReference type="Proteomes" id="UP000815677">
    <property type="component" value="Unassembled WGS sequence"/>
</dbReference>
<dbReference type="SMART" id="SM00360">
    <property type="entry name" value="RRM"/>
    <property type="match status" value="2"/>
</dbReference>
<name>A0ABQ0LPL6_MYCCL</name>
<keyword evidence="7" id="KW-1185">Reference proteome</keyword>
<feature type="compositionally biased region" description="Low complexity" evidence="4">
    <location>
        <begin position="776"/>
        <end position="814"/>
    </location>
</feature>
<feature type="compositionally biased region" description="Low complexity" evidence="4">
    <location>
        <begin position="353"/>
        <end position="371"/>
    </location>
</feature>
<feature type="region of interest" description="Disordered" evidence="4">
    <location>
        <begin position="215"/>
        <end position="264"/>
    </location>
</feature>
<feature type="compositionally biased region" description="Polar residues" evidence="4">
    <location>
        <begin position="225"/>
        <end position="236"/>
    </location>
</feature>
<evidence type="ECO:0000313" key="6">
    <source>
        <dbReference type="EMBL" id="GAT51866.1"/>
    </source>
</evidence>
<evidence type="ECO:0000259" key="5">
    <source>
        <dbReference type="PROSITE" id="PS50102"/>
    </source>
</evidence>
<dbReference type="PROSITE" id="PS50102">
    <property type="entry name" value="RRM"/>
    <property type="match status" value="2"/>
</dbReference>
<evidence type="ECO:0000256" key="1">
    <source>
        <dbReference type="ARBA" id="ARBA00022737"/>
    </source>
</evidence>
<dbReference type="InterPro" id="IPR000504">
    <property type="entry name" value="RRM_dom"/>
</dbReference>
<evidence type="ECO:0000256" key="4">
    <source>
        <dbReference type="SAM" id="MobiDB-lite"/>
    </source>
</evidence>
<feature type="compositionally biased region" description="Pro residues" evidence="4">
    <location>
        <begin position="1"/>
        <end position="21"/>
    </location>
</feature>
<dbReference type="SUPFAM" id="SSF54928">
    <property type="entry name" value="RNA-binding domain, RBD"/>
    <property type="match status" value="2"/>
</dbReference>
<feature type="compositionally biased region" description="Low complexity" evidence="4">
    <location>
        <begin position="237"/>
        <end position="255"/>
    </location>
</feature>
<feature type="compositionally biased region" description="Low complexity" evidence="4">
    <location>
        <begin position="528"/>
        <end position="541"/>
    </location>
</feature>
<protein>
    <recommendedName>
        <fullName evidence="5">RRM domain-containing protein</fullName>
    </recommendedName>
</protein>
<gene>
    <name evidence="6" type="ORF">MCHLO_08969</name>
</gene>
<dbReference type="Pfam" id="PF00076">
    <property type="entry name" value="RRM_1"/>
    <property type="match status" value="2"/>
</dbReference>
<feature type="compositionally biased region" description="Polar residues" evidence="4">
    <location>
        <begin position="763"/>
        <end position="774"/>
    </location>
</feature>
<feature type="region of interest" description="Disordered" evidence="4">
    <location>
        <begin position="682"/>
        <end position="723"/>
    </location>
</feature>
<proteinExistence type="predicted"/>
<keyword evidence="1" id="KW-0677">Repeat</keyword>
<evidence type="ECO:0000313" key="7">
    <source>
        <dbReference type="Proteomes" id="UP000815677"/>
    </source>
</evidence>
<dbReference type="EMBL" id="DF847446">
    <property type="protein sequence ID" value="GAT51866.1"/>
    <property type="molecule type" value="Genomic_DNA"/>
</dbReference>
<reference evidence="6" key="1">
    <citation type="submission" date="2014-09" db="EMBL/GenBank/DDBJ databases">
        <title>Genome sequence of the luminous mushroom Mycena chlorophos for searching fungal bioluminescence genes.</title>
        <authorList>
            <person name="Tanaka Y."/>
            <person name="Kasuga D."/>
            <person name="Oba Y."/>
            <person name="Hase S."/>
            <person name="Sato K."/>
            <person name="Oba Y."/>
            <person name="Sakakibara Y."/>
        </authorList>
    </citation>
    <scope>NUCLEOTIDE SEQUENCE</scope>
</reference>
<evidence type="ECO:0000256" key="2">
    <source>
        <dbReference type="ARBA" id="ARBA00022884"/>
    </source>
</evidence>
<keyword evidence="2 3" id="KW-0694">RNA-binding</keyword>
<dbReference type="InterPro" id="IPR012677">
    <property type="entry name" value="Nucleotide-bd_a/b_plait_sf"/>
</dbReference>
<feature type="region of interest" description="Disordered" evidence="4">
    <location>
        <begin position="521"/>
        <end position="593"/>
    </location>
</feature>
<feature type="region of interest" description="Disordered" evidence="4">
    <location>
        <begin position="1"/>
        <end position="26"/>
    </location>
</feature>
<feature type="region of interest" description="Disordered" evidence="4">
    <location>
        <begin position="350"/>
        <end position="387"/>
    </location>
</feature>
<accession>A0ABQ0LPL6</accession>
<dbReference type="PANTHER" id="PTHR24012">
    <property type="entry name" value="RNA BINDING PROTEIN"/>
    <property type="match status" value="1"/>
</dbReference>
<feature type="region of interest" description="Disordered" evidence="4">
    <location>
        <begin position="483"/>
        <end position="504"/>
    </location>
</feature>
<feature type="compositionally biased region" description="Low complexity" evidence="4">
    <location>
        <begin position="843"/>
        <end position="865"/>
    </location>
</feature>
<dbReference type="InterPro" id="IPR035979">
    <property type="entry name" value="RBD_domain_sf"/>
</dbReference>
<feature type="compositionally biased region" description="Polar residues" evidence="4">
    <location>
        <begin position="708"/>
        <end position="721"/>
    </location>
</feature>
<feature type="compositionally biased region" description="Basic and acidic residues" evidence="4">
    <location>
        <begin position="483"/>
        <end position="500"/>
    </location>
</feature>
<feature type="compositionally biased region" description="Low complexity" evidence="4">
    <location>
        <begin position="873"/>
        <end position="882"/>
    </location>
</feature>
<sequence length="944" mass="101230">MEICQPSPPCSRSPPSSPHPLPSTSSLLASSLRLRRRVPDSEPGTRTDFTTETKASRYIKACVEFGLIALGIFNSLASHFVQTHTHTLSTSVSSPAWFPSVDSPLIPSSSAATLVDDATLLSPPLEKAKSTFDSPALPVVVELEYSEVAEVVEVVSVAEREGDGEIATDVAPAPVVVDASSVPIVPEPSSLPPLPASPVSNPDSSVEIVVCAKSPRRLRDPSVEPTPTKSKSSVHGSPTAAPQPQQAPASPSFAPRIPEPAEKTPNVYINGLPPNFPEDQLFQLAVPFGTVRSVRSFTRHVGDTETGYGFVLFDTIAAAERCINALRRYRNLHPTFSKQVHKIPGTIYAHARTTPSGSSQTGSSSRDGNSSLNGWEQEEGSTSGDSTFKARMERLSDKSSTNLYIEGLPLSIDEATLAALVSPYSIRSSRFFQTRLSNPPRIIAFVRLETRSAAEEIIERLHGRMVRGWNDPGSRISVRFADTTEQRELRRQERLSRDGEGGSGHLSIAQATLLNLRGKELGKGGSGASSSRASVPLASSADLGGYRPIIGSGVHESPRDPSSSHYNHHEQPYAPAPSSAPYPRDFEPIDYSRGPRYSQQYYERDVPPHQAHSQTQTRGMNPAMASLLQSLQDQADYRAGHEHVANVRPFVPTSRGLGISGGPAHAQLGGYTPTEEFILRARSNSVPLAHTTTTSSSGKRRPTPLDLQGSNAQSRVGTQANIGMGVRGYRAQASTLSFRNGQPLSPVMDAQETSMNEEDFHSQHQPQPRMSSSAALHRSSYPSSSTRSTLSQQQQQNQYYQQPHSHSHSYQQQQVPRLNPSAHHARGASTAQFHKHNNNIYAPPSSSSSQWAQQQHQQEPVQTSPPLVSPALTYSSRSSGTGGYSPTTPFFGAFDGAEGGVGHGLAGVSTSGVPDVGVASLKGAIKRVPAPASTTGTTSGVVGR</sequence>
<feature type="region of interest" description="Disordered" evidence="4">
    <location>
        <begin position="752"/>
        <end position="882"/>
    </location>
</feature>
<evidence type="ECO:0000256" key="3">
    <source>
        <dbReference type="PROSITE-ProRule" id="PRU00176"/>
    </source>
</evidence>
<feature type="compositionally biased region" description="Polar residues" evidence="4">
    <location>
        <begin position="682"/>
        <end position="697"/>
    </location>
</feature>
<organism evidence="6 7">
    <name type="scientific">Mycena chlorophos</name>
    <name type="common">Agaric fungus</name>
    <name type="synonym">Agaricus chlorophos</name>
    <dbReference type="NCBI Taxonomy" id="658473"/>
    <lineage>
        <taxon>Eukaryota</taxon>
        <taxon>Fungi</taxon>
        <taxon>Dikarya</taxon>
        <taxon>Basidiomycota</taxon>
        <taxon>Agaricomycotina</taxon>
        <taxon>Agaricomycetes</taxon>
        <taxon>Agaricomycetidae</taxon>
        <taxon>Agaricales</taxon>
        <taxon>Marasmiineae</taxon>
        <taxon>Mycenaceae</taxon>
        <taxon>Mycena</taxon>
    </lineage>
</organism>
<feature type="domain" description="RRM" evidence="5">
    <location>
        <begin position="265"/>
        <end position="339"/>
    </location>
</feature>
<dbReference type="Gene3D" id="3.30.70.330">
    <property type="match status" value="2"/>
</dbReference>
<feature type="domain" description="RRM" evidence="5">
    <location>
        <begin position="401"/>
        <end position="483"/>
    </location>
</feature>